<dbReference type="SUPFAM" id="SSF101874">
    <property type="entry name" value="YceI-like"/>
    <property type="match status" value="1"/>
</dbReference>
<name>A0A841HM35_9GAMM</name>
<accession>A0A841HM35</accession>
<dbReference type="PROSITE" id="PS51257">
    <property type="entry name" value="PROKAR_LIPOPROTEIN"/>
    <property type="match status" value="1"/>
</dbReference>
<dbReference type="Proteomes" id="UP000588068">
    <property type="component" value="Unassembled WGS sequence"/>
</dbReference>
<dbReference type="InterPro" id="IPR036761">
    <property type="entry name" value="TTHA0802/YceI-like_sf"/>
</dbReference>
<protein>
    <recommendedName>
        <fullName evidence="1">Lipid/polyisoprenoid-binding YceI-like domain-containing protein</fullName>
    </recommendedName>
</protein>
<dbReference type="Gene3D" id="2.40.128.110">
    <property type="entry name" value="Lipid/polyisoprenoid-binding, YceI-like"/>
    <property type="match status" value="1"/>
</dbReference>
<dbReference type="RefSeq" id="WP_184331721.1">
    <property type="nucleotide sequence ID" value="NZ_JACHHZ010000002.1"/>
</dbReference>
<dbReference type="EMBL" id="JACHHZ010000002">
    <property type="protein sequence ID" value="MBB6093419.1"/>
    <property type="molecule type" value="Genomic_DNA"/>
</dbReference>
<dbReference type="AlphaFoldDB" id="A0A841HM35"/>
<dbReference type="SMART" id="SM00867">
    <property type="entry name" value="YceI"/>
    <property type="match status" value="1"/>
</dbReference>
<evidence type="ECO:0000313" key="2">
    <source>
        <dbReference type="EMBL" id="MBB6093419.1"/>
    </source>
</evidence>
<feature type="domain" description="Lipid/polyisoprenoid-binding YceI-like" evidence="1">
    <location>
        <begin position="56"/>
        <end position="241"/>
    </location>
</feature>
<organism evidence="2 3">
    <name type="scientific">Povalibacter uvarum</name>
    <dbReference type="NCBI Taxonomy" id="732238"/>
    <lineage>
        <taxon>Bacteria</taxon>
        <taxon>Pseudomonadati</taxon>
        <taxon>Pseudomonadota</taxon>
        <taxon>Gammaproteobacteria</taxon>
        <taxon>Steroidobacterales</taxon>
        <taxon>Steroidobacteraceae</taxon>
        <taxon>Povalibacter</taxon>
    </lineage>
</organism>
<keyword evidence="3" id="KW-1185">Reference proteome</keyword>
<comment type="caution">
    <text evidence="2">The sequence shown here is derived from an EMBL/GenBank/DDBJ whole genome shotgun (WGS) entry which is preliminary data.</text>
</comment>
<evidence type="ECO:0000313" key="3">
    <source>
        <dbReference type="Proteomes" id="UP000588068"/>
    </source>
</evidence>
<dbReference type="Pfam" id="PF04264">
    <property type="entry name" value="YceI"/>
    <property type="match status" value="1"/>
</dbReference>
<proteinExistence type="predicted"/>
<sequence>MSKRVGKLSVGKLAQGLGICAVAVLLTACPAPPRPAPSEKPVVPEVPGKDLRGATVYNVNPQASTVHILVYRGGTLSRLAHNHVMTVANLQGEIWTHPTLTRSGFDLAFPVGDLVIDDLRARQAAGSDFSSEVSQSDREGTRKNMLRAEVLNGERYPRISLRSVTVGGTAQKPEVSARITIRDASHDVAVRPTVAIDGARITVSGEFDLLQTDFGIKPFSAALGALQVQDRVHLKFSVVGQKR</sequence>
<dbReference type="InterPro" id="IPR007372">
    <property type="entry name" value="Lipid/polyisoprenoid-bd_YceI"/>
</dbReference>
<reference evidence="2 3" key="1">
    <citation type="submission" date="2020-08" db="EMBL/GenBank/DDBJ databases">
        <title>Genomic Encyclopedia of Type Strains, Phase IV (KMG-IV): sequencing the most valuable type-strain genomes for metagenomic binning, comparative biology and taxonomic classification.</title>
        <authorList>
            <person name="Goeker M."/>
        </authorList>
    </citation>
    <scope>NUCLEOTIDE SEQUENCE [LARGE SCALE GENOMIC DNA]</scope>
    <source>
        <strain evidence="2 3">DSM 26723</strain>
    </source>
</reference>
<evidence type="ECO:0000259" key="1">
    <source>
        <dbReference type="SMART" id="SM00867"/>
    </source>
</evidence>
<gene>
    <name evidence="2" type="ORF">HNQ60_002297</name>
</gene>